<comment type="caution">
    <text evidence="2">The sequence shown here is derived from an EMBL/GenBank/DDBJ whole genome shotgun (WGS) entry which is preliminary data.</text>
</comment>
<dbReference type="HOGENOM" id="CLU_129326_0_0_9"/>
<evidence type="ECO:0008006" key="4">
    <source>
        <dbReference type="Google" id="ProtNLM"/>
    </source>
</evidence>
<dbReference type="eggNOG" id="ENOG502Z860">
    <property type="taxonomic scope" value="Bacteria"/>
</dbReference>
<evidence type="ECO:0000313" key="3">
    <source>
        <dbReference type="Proteomes" id="UP000003438"/>
    </source>
</evidence>
<feature type="compositionally biased region" description="Basic and acidic residues" evidence="1">
    <location>
        <begin position="38"/>
        <end position="47"/>
    </location>
</feature>
<name>D1PJC0_9FIRM</name>
<sequence length="166" mass="19174">MQEEVENRTLTLIVSGTKFTGRLFKAAISKYMAHRREKKLEKQRSRDSPVTPKGKQTVKQLIGQNQGVSNIEINDPSIRDFERIARKYGVDYAVKKDRSALPPKYLIFFKARDADALTAAFSEYTQKKVKKADRSERPSVLAKLAQFKELLKNTVVDRSRRKELER</sequence>
<dbReference type="EMBL" id="ACBY02000013">
    <property type="protein sequence ID" value="EFB77280.1"/>
    <property type="molecule type" value="Genomic_DNA"/>
</dbReference>
<dbReference type="InterPro" id="IPR024234">
    <property type="entry name" value="DUF3801"/>
</dbReference>
<dbReference type="OrthoDB" id="9811478at2"/>
<reference evidence="2" key="1">
    <citation type="submission" date="2009-12" db="EMBL/GenBank/DDBJ databases">
        <authorList>
            <person name="Weinstock G."/>
            <person name="Sodergren E."/>
            <person name="Clifton S."/>
            <person name="Fulton L."/>
            <person name="Fulton B."/>
            <person name="Courtney L."/>
            <person name="Fronick C."/>
            <person name="Harrison M."/>
            <person name="Strong C."/>
            <person name="Farmer C."/>
            <person name="Delahaunty K."/>
            <person name="Markovic C."/>
            <person name="Hall O."/>
            <person name="Minx P."/>
            <person name="Tomlinson C."/>
            <person name="Mitreva M."/>
            <person name="Nelson J."/>
            <person name="Hou S."/>
            <person name="Wollam A."/>
            <person name="Pepin K.H."/>
            <person name="Johnson M."/>
            <person name="Bhonagiri V."/>
            <person name="Nash W.E."/>
            <person name="Warren W."/>
            <person name="Chinwalla A."/>
            <person name="Mardis E.R."/>
            <person name="Wilson R.K."/>
        </authorList>
    </citation>
    <scope>NUCLEOTIDE SEQUENCE [LARGE SCALE GENOMIC DNA]</scope>
    <source>
        <strain evidence="2">DSM 15176</strain>
    </source>
</reference>
<dbReference type="STRING" id="411471.SUBVAR_04441"/>
<evidence type="ECO:0000256" key="1">
    <source>
        <dbReference type="SAM" id="MobiDB-lite"/>
    </source>
</evidence>
<accession>D1PJC0</accession>
<organism evidence="2 3">
    <name type="scientific">Subdoligranulum variabile DSM 15176</name>
    <dbReference type="NCBI Taxonomy" id="411471"/>
    <lineage>
        <taxon>Bacteria</taxon>
        <taxon>Bacillati</taxon>
        <taxon>Bacillota</taxon>
        <taxon>Clostridia</taxon>
        <taxon>Eubacteriales</taxon>
        <taxon>Oscillospiraceae</taxon>
        <taxon>Subdoligranulum</taxon>
    </lineage>
</organism>
<evidence type="ECO:0000313" key="2">
    <source>
        <dbReference type="EMBL" id="EFB77280.1"/>
    </source>
</evidence>
<dbReference type="Proteomes" id="UP000003438">
    <property type="component" value="Unassembled WGS sequence"/>
</dbReference>
<keyword evidence="3" id="KW-1185">Reference proteome</keyword>
<protein>
    <recommendedName>
        <fullName evidence="4">PcfB family protein</fullName>
    </recommendedName>
</protein>
<feature type="region of interest" description="Disordered" evidence="1">
    <location>
        <begin position="36"/>
        <end position="56"/>
    </location>
</feature>
<gene>
    <name evidence="2" type="ORF">SUBVAR_04441</name>
</gene>
<dbReference type="Pfam" id="PF12687">
    <property type="entry name" value="DUF3801"/>
    <property type="match status" value="1"/>
</dbReference>
<dbReference type="RefSeq" id="WP_007045879.1">
    <property type="nucleotide sequence ID" value="NZ_GG704769.1"/>
</dbReference>
<proteinExistence type="predicted"/>
<dbReference type="AlphaFoldDB" id="D1PJC0"/>